<evidence type="ECO:0000313" key="2">
    <source>
        <dbReference type="Proteomes" id="UP000607653"/>
    </source>
</evidence>
<proteinExistence type="predicted"/>
<protein>
    <submittedName>
        <fullName evidence="1">Uncharacterized protein</fullName>
    </submittedName>
</protein>
<comment type="caution">
    <text evidence="1">The sequence shown here is derived from an EMBL/GenBank/DDBJ whole genome shotgun (WGS) entry which is preliminary data.</text>
</comment>
<evidence type="ECO:0000313" key="1">
    <source>
        <dbReference type="EMBL" id="DAD45249.1"/>
    </source>
</evidence>
<dbReference type="AlphaFoldDB" id="A0A822ZPH9"/>
<accession>A0A822ZPH9</accession>
<reference evidence="1 2" key="1">
    <citation type="journal article" date="2020" name="Mol. Biol. Evol.">
        <title>Distinct Expression and Methylation Patterns for Genes with Different Fates following a Single Whole-Genome Duplication in Flowering Plants.</title>
        <authorList>
            <person name="Shi T."/>
            <person name="Rahmani R.S."/>
            <person name="Gugger P.F."/>
            <person name="Wang M."/>
            <person name="Li H."/>
            <person name="Zhang Y."/>
            <person name="Li Z."/>
            <person name="Wang Q."/>
            <person name="Van de Peer Y."/>
            <person name="Marchal K."/>
            <person name="Chen J."/>
        </authorList>
    </citation>
    <scope>NUCLEOTIDE SEQUENCE [LARGE SCALE GENOMIC DNA]</scope>
    <source>
        <tissue evidence="1">Leaf</tissue>
    </source>
</reference>
<organism evidence="1 2">
    <name type="scientific">Nelumbo nucifera</name>
    <name type="common">Sacred lotus</name>
    <dbReference type="NCBI Taxonomy" id="4432"/>
    <lineage>
        <taxon>Eukaryota</taxon>
        <taxon>Viridiplantae</taxon>
        <taxon>Streptophyta</taxon>
        <taxon>Embryophyta</taxon>
        <taxon>Tracheophyta</taxon>
        <taxon>Spermatophyta</taxon>
        <taxon>Magnoliopsida</taxon>
        <taxon>Proteales</taxon>
        <taxon>Nelumbonaceae</taxon>
        <taxon>Nelumbo</taxon>
    </lineage>
</organism>
<sequence length="118" mass="13444">MPFRYHSRTLVKQPHAALVPRVGDLLVGAHHITCLILCFCYLCGVHIHKIKTWTLVPCLMNPMSEVLCLNGLTHKHLQMSTFTMVHHTAPHIPFKSSDEWNAAQAQLNGTVHCNYPHW</sequence>
<gene>
    <name evidence="1" type="ORF">HUJ06_003479</name>
</gene>
<dbReference type="Proteomes" id="UP000607653">
    <property type="component" value="Unassembled WGS sequence"/>
</dbReference>
<name>A0A822ZPH9_NELNU</name>
<keyword evidence="2" id="KW-1185">Reference proteome</keyword>
<dbReference type="EMBL" id="DUZY01000007">
    <property type="protein sequence ID" value="DAD45249.1"/>
    <property type="molecule type" value="Genomic_DNA"/>
</dbReference>